<feature type="transmembrane region" description="Helical" evidence="1">
    <location>
        <begin position="111"/>
        <end position="132"/>
    </location>
</feature>
<reference evidence="2" key="1">
    <citation type="submission" date="2021-03" db="EMBL/GenBank/DDBJ databases">
        <title>Revisited historic fungal species revealed as producer of novel bioactive compounds through whole genome sequencing and comparative genomics.</title>
        <authorList>
            <person name="Vignolle G.A."/>
            <person name="Hochenegger N."/>
            <person name="Mach R.L."/>
            <person name="Mach-Aigner A.R."/>
            <person name="Javad Rahimi M."/>
            <person name="Salim K.A."/>
            <person name="Chan C.M."/>
            <person name="Lim L.B.L."/>
            <person name="Cai F."/>
            <person name="Druzhinina I.S."/>
            <person name="U'Ren J.M."/>
            <person name="Derntl C."/>
        </authorList>
    </citation>
    <scope>NUCLEOTIDE SEQUENCE</scope>
    <source>
        <strain evidence="2">TUCIM 5799</strain>
    </source>
</reference>
<comment type="caution">
    <text evidence="2">The sequence shown here is derived from an EMBL/GenBank/DDBJ whole genome shotgun (WGS) entry which is preliminary data.</text>
</comment>
<keyword evidence="1" id="KW-0812">Transmembrane</keyword>
<dbReference type="EMBL" id="JAFIMR010000002">
    <property type="protein sequence ID" value="KAI1880881.1"/>
    <property type="molecule type" value="Genomic_DNA"/>
</dbReference>
<sequence>MDERAQLLESNVSHAANVLSRKTRDNVKAGMSFLDIFRSGLIAPNETTYGSLSILLNEDDPDRKDRLTEQWRDHKLQELNFIGIVGALLAGVLTSTGSWPTVLANGNRQPWAVRAFWFSGVIFALFSVLIAAQQTLRLHRLSGHRDGLVYIRSCMSGRVDHNGQVKPRRAQVYAWQASIVLLTAAVLCMVIGITILVWISTNWGPYKNPREQWWDENAKLAVTFTVVLIVTVTIFLVAQASLAVGFSNSDDR</sequence>
<name>A0A9P9WXI9_9PEZI</name>
<dbReference type="AlphaFoldDB" id="A0A9P9WXI9"/>
<feature type="transmembrane region" description="Helical" evidence="1">
    <location>
        <begin position="79"/>
        <end position="99"/>
    </location>
</feature>
<feature type="transmembrane region" description="Helical" evidence="1">
    <location>
        <begin position="220"/>
        <end position="246"/>
    </location>
</feature>
<dbReference type="Proteomes" id="UP000829685">
    <property type="component" value="Unassembled WGS sequence"/>
</dbReference>
<feature type="transmembrane region" description="Helical" evidence="1">
    <location>
        <begin position="172"/>
        <end position="200"/>
    </location>
</feature>
<evidence type="ECO:0000313" key="3">
    <source>
        <dbReference type="Proteomes" id="UP000829685"/>
    </source>
</evidence>
<evidence type="ECO:0000256" key="1">
    <source>
        <dbReference type="SAM" id="Phobius"/>
    </source>
</evidence>
<dbReference type="OrthoDB" id="2150604at2759"/>
<accession>A0A9P9WXI9</accession>
<protein>
    <submittedName>
        <fullName evidence="2">Uncharacterized protein</fullName>
    </submittedName>
</protein>
<keyword evidence="1" id="KW-1133">Transmembrane helix</keyword>
<proteinExistence type="predicted"/>
<evidence type="ECO:0000313" key="2">
    <source>
        <dbReference type="EMBL" id="KAI1880881.1"/>
    </source>
</evidence>
<gene>
    <name evidence="2" type="ORF">JX265_001121</name>
</gene>
<keyword evidence="1" id="KW-0472">Membrane</keyword>
<organism evidence="2 3">
    <name type="scientific">Neoarthrinium moseri</name>
    <dbReference type="NCBI Taxonomy" id="1658444"/>
    <lineage>
        <taxon>Eukaryota</taxon>
        <taxon>Fungi</taxon>
        <taxon>Dikarya</taxon>
        <taxon>Ascomycota</taxon>
        <taxon>Pezizomycotina</taxon>
        <taxon>Sordariomycetes</taxon>
        <taxon>Xylariomycetidae</taxon>
        <taxon>Amphisphaeriales</taxon>
        <taxon>Apiosporaceae</taxon>
        <taxon>Neoarthrinium</taxon>
    </lineage>
</organism>
<keyword evidence="3" id="KW-1185">Reference proteome</keyword>